<sequence>MSRQQMEEIAKGLLSFGHPFSWVIRDKKPNNKGKKEHGKDETDELSCREELEKLGMIVPWCSQVEVLSSESLGCFVTHCGWNSMLESLALGVLVGTIPKWTDQGMNTKLIEVVWKTGVRVMPNEDGTVQSDEIKRCLGLVKGGIENGVENGEEMRRNAKK</sequence>
<organism evidence="3 4">
    <name type="scientific">Parasponia andersonii</name>
    <name type="common">Sponia andersonii</name>
    <dbReference type="NCBI Taxonomy" id="3476"/>
    <lineage>
        <taxon>Eukaryota</taxon>
        <taxon>Viridiplantae</taxon>
        <taxon>Streptophyta</taxon>
        <taxon>Embryophyta</taxon>
        <taxon>Tracheophyta</taxon>
        <taxon>Spermatophyta</taxon>
        <taxon>Magnoliopsida</taxon>
        <taxon>eudicotyledons</taxon>
        <taxon>Gunneridae</taxon>
        <taxon>Pentapetalae</taxon>
        <taxon>rosids</taxon>
        <taxon>fabids</taxon>
        <taxon>Rosales</taxon>
        <taxon>Cannabaceae</taxon>
        <taxon>Parasponia</taxon>
    </lineage>
</organism>
<dbReference type="Gene3D" id="3.40.50.2000">
    <property type="entry name" value="Glycogen Phosphorylase B"/>
    <property type="match status" value="1"/>
</dbReference>
<dbReference type="Pfam" id="PF00201">
    <property type="entry name" value="UDPGT"/>
    <property type="match status" value="1"/>
</dbReference>
<proteinExistence type="inferred from homology"/>
<comment type="similarity">
    <text evidence="1">Belongs to the UDP-glycosyltransferase family.</text>
</comment>
<accession>A0A2P5C3Q7</accession>
<keyword evidence="4" id="KW-1185">Reference proteome</keyword>
<dbReference type="Proteomes" id="UP000237105">
    <property type="component" value="Unassembled WGS sequence"/>
</dbReference>
<dbReference type="SUPFAM" id="SSF53756">
    <property type="entry name" value="UDP-Glycosyltransferase/glycogen phosphorylase"/>
    <property type="match status" value="1"/>
</dbReference>
<dbReference type="OrthoDB" id="5835829at2759"/>
<dbReference type="PANTHER" id="PTHR11926">
    <property type="entry name" value="GLUCOSYL/GLUCURONOSYL TRANSFERASES"/>
    <property type="match status" value="1"/>
</dbReference>
<evidence type="ECO:0000313" key="3">
    <source>
        <dbReference type="EMBL" id="PON55692.1"/>
    </source>
</evidence>
<dbReference type="GO" id="GO:0080043">
    <property type="term" value="F:quercetin 3-O-glucosyltransferase activity"/>
    <property type="evidence" value="ECO:0007669"/>
    <property type="project" value="TreeGrafter"/>
</dbReference>
<gene>
    <name evidence="3" type="ORF">PanWU01x14_186440</name>
</gene>
<keyword evidence="2 3" id="KW-0808">Transferase</keyword>
<dbReference type="PANTHER" id="PTHR11926:SF870">
    <property type="entry name" value="UDP-GLYCOSYLTRANSFERASE 75B1"/>
    <property type="match status" value="1"/>
</dbReference>
<dbReference type="EMBL" id="JXTB01000180">
    <property type="protein sequence ID" value="PON55692.1"/>
    <property type="molecule type" value="Genomic_DNA"/>
</dbReference>
<reference evidence="4" key="1">
    <citation type="submission" date="2016-06" db="EMBL/GenBank/DDBJ databases">
        <title>Parallel loss of symbiosis genes in relatives of nitrogen-fixing non-legume Parasponia.</title>
        <authorList>
            <person name="Van Velzen R."/>
            <person name="Holmer R."/>
            <person name="Bu F."/>
            <person name="Rutten L."/>
            <person name="Van Zeijl A."/>
            <person name="Liu W."/>
            <person name="Santuari L."/>
            <person name="Cao Q."/>
            <person name="Sharma T."/>
            <person name="Shen D."/>
            <person name="Roswanjaya Y."/>
            <person name="Wardhani T."/>
            <person name="Kalhor M.S."/>
            <person name="Jansen J."/>
            <person name="Van den Hoogen J."/>
            <person name="Gungor B."/>
            <person name="Hartog M."/>
            <person name="Hontelez J."/>
            <person name="Verver J."/>
            <person name="Yang W.-C."/>
            <person name="Schijlen E."/>
            <person name="Repin R."/>
            <person name="Schilthuizen M."/>
            <person name="Schranz E."/>
            <person name="Heidstra R."/>
            <person name="Miyata K."/>
            <person name="Fedorova E."/>
            <person name="Kohlen W."/>
            <person name="Bisseling T."/>
            <person name="Smit S."/>
            <person name="Geurts R."/>
        </authorList>
    </citation>
    <scope>NUCLEOTIDE SEQUENCE [LARGE SCALE GENOMIC DNA]</scope>
    <source>
        <strain evidence="4">cv. WU1-14</strain>
    </source>
</reference>
<evidence type="ECO:0000313" key="4">
    <source>
        <dbReference type="Proteomes" id="UP000237105"/>
    </source>
</evidence>
<dbReference type="AlphaFoldDB" id="A0A2P5C3Q7"/>
<protein>
    <submittedName>
        <fullName evidence="3">UDP-glucuronosyl/UDP-glucosyltransferase</fullName>
    </submittedName>
</protein>
<comment type="caution">
    <text evidence="3">The sequence shown here is derived from an EMBL/GenBank/DDBJ whole genome shotgun (WGS) entry which is preliminary data.</text>
</comment>
<evidence type="ECO:0000256" key="2">
    <source>
        <dbReference type="ARBA" id="ARBA00022679"/>
    </source>
</evidence>
<dbReference type="GO" id="GO:0080044">
    <property type="term" value="F:quercetin 7-O-glucosyltransferase activity"/>
    <property type="evidence" value="ECO:0007669"/>
    <property type="project" value="TreeGrafter"/>
</dbReference>
<evidence type="ECO:0000256" key="1">
    <source>
        <dbReference type="ARBA" id="ARBA00009995"/>
    </source>
</evidence>
<dbReference type="InterPro" id="IPR002213">
    <property type="entry name" value="UDP_glucos_trans"/>
</dbReference>
<name>A0A2P5C3Q7_PARAD</name>
<dbReference type="CDD" id="cd03784">
    <property type="entry name" value="GT1_Gtf-like"/>
    <property type="match status" value="1"/>
</dbReference>